<evidence type="ECO:0000313" key="2">
    <source>
        <dbReference type="Proteomes" id="UP000007069"/>
    </source>
</evidence>
<dbReference type="EMBL" id="AM039952">
    <property type="protein sequence ID" value="CAJ25775.1"/>
    <property type="molecule type" value="Genomic_DNA"/>
</dbReference>
<reference evidence="1 2" key="1">
    <citation type="journal article" date="2005" name="J. Bacteriol.">
        <title>Insights into genome plasticity and pathogenicity of the plant pathogenic Bacterium Xanthomonas campestris pv. vesicatoria revealed by the complete genome sequence.</title>
        <authorList>
            <person name="Thieme F."/>
            <person name="Koebnik R."/>
            <person name="Bekel T."/>
            <person name="Berger C."/>
            <person name="Boch J."/>
            <person name="Buettner D."/>
            <person name="Caldana C."/>
            <person name="Gaigalat L."/>
            <person name="Goesmann A."/>
            <person name="Kay S."/>
            <person name="Kirchner O."/>
            <person name="Lanz C."/>
            <person name="Linke B."/>
            <person name="McHardy A.C."/>
            <person name="Meyer F."/>
            <person name="Mittenhuber G."/>
            <person name="Nies D.H."/>
            <person name="Niesbach-Kloesgen U."/>
            <person name="Patschkowski T."/>
            <person name="Rueckert C."/>
            <person name="Rupp O."/>
            <person name="Schneicker S."/>
            <person name="Schuster S.C."/>
            <person name="Vorhoelter F.J."/>
            <person name="Weber E."/>
            <person name="Puehler A."/>
            <person name="Bonas U."/>
            <person name="Bartels D."/>
            <person name="Kaiser O."/>
        </authorList>
    </citation>
    <scope>NUCLEOTIDE SEQUENCE [LARGE SCALE GENOMIC DNA]</scope>
    <source>
        <strain evidence="1 2">85-10</strain>
    </source>
</reference>
<gene>
    <name evidence="1" type="ordered locus">XCV4044</name>
</gene>
<dbReference type="HOGENOM" id="CLU_2686893_0_0_6"/>
<name>Q3BN88_XANE5</name>
<dbReference type="Proteomes" id="UP000007069">
    <property type="component" value="Chromosome"/>
</dbReference>
<protein>
    <submittedName>
        <fullName evidence="1">Putative secreted protein</fullName>
    </submittedName>
</protein>
<organism evidence="2">
    <name type="scientific">Xanthomonas euvesicatoria pv. vesicatoria (strain 85-10)</name>
    <name type="common">Xanthomonas campestris pv. vesicatoria</name>
    <dbReference type="NCBI Taxonomy" id="316273"/>
    <lineage>
        <taxon>Bacteria</taxon>
        <taxon>Pseudomonadati</taxon>
        <taxon>Pseudomonadota</taxon>
        <taxon>Gammaproteobacteria</taxon>
        <taxon>Lysobacterales</taxon>
        <taxon>Lysobacteraceae</taxon>
        <taxon>Xanthomonas</taxon>
    </lineage>
</organism>
<dbReference type="AlphaFoldDB" id="Q3BN88"/>
<proteinExistence type="predicted"/>
<accession>Q3BN88</accession>
<dbReference type="KEGG" id="xcv:XCV4044"/>
<sequence>MAGIARLTGTRPPKFCGAPPALTALAVARITAADARLGASAPGRSQAQTPHFSYHFNTAMYRCRTFLDCDPETG</sequence>
<evidence type="ECO:0000313" key="1">
    <source>
        <dbReference type="EMBL" id="CAJ25775.1"/>
    </source>
</evidence>